<evidence type="ECO:0000313" key="1">
    <source>
        <dbReference type="EMBL" id="RCH54224.1"/>
    </source>
</evidence>
<name>A0A367GL71_9SPHI</name>
<dbReference type="AlphaFoldDB" id="A0A367GL71"/>
<protein>
    <recommendedName>
        <fullName evidence="3">Lipocalin-like domain-containing protein</fullName>
    </recommendedName>
</protein>
<reference evidence="1 2" key="1">
    <citation type="submission" date="2018-05" db="EMBL/GenBank/DDBJ databases">
        <title>Mucilaginibacter hurinus sp. nov., isolated from briquette warehouse soil.</title>
        <authorList>
            <person name="Choi L."/>
        </authorList>
    </citation>
    <scope>NUCLEOTIDE SEQUENCE [LARGE SCALE GENOMIC DNA]</scope>
    <source>
        <strain evidence="1 2">ZR32</strain>
    </source>
</reference>
<dbReference type="OrthoDB" id="795195at2"/>
<dbReference type="Proteomes" id="UP000253209">
    <property type="component" value="Unassembled WGS sequence"/>
</dbReference>
<sequence>MRRKLPAIVFISALAIIATFNSCKKGNQDSIREFLSSGPWEVASIYVFNYVGDTQLPTDTLNTDCDIKQLFSFRPDGSCTYNNFHCEEQAANGSWSLSRDRLFLISDIVCKDTSDTGSSKPFENSKIVNLGQYSMVLQTGDLQSNYFPNQRRRITQYGFIRQKRTPSSN</sequence>
<evidence type="ECO:0008006" key="3">
    <source>
        <dbReference type="Google" id="ProtNLM"/>
    </source>
</evidence>
<keyword evidence="2" id="KW-1185">Reference proteome</keyword>
<comment type="caution">
    <text evidence="1">The sequence shown here is derived from an EMBL/GenBank/DDBJ whole genome shotgun (WGS) entry which is preliminary data.</text>
</comment>
<accession>A0A367GL71</accession>
<dbReference type="RefSeq" id="WP_114005735.1">
    <property type="nucleotide sequence ID" value="NZ_QGDC01000007.1"/>
</dbReference>
<proteinExistence type="predicted"/>
<dbReference type="EMBL" id="QGDC01000007">
    <property type="protein sequence ID" value="RCH54224.1"/>
    <property type="molecule type" value="Genomic_DNA"/>
</dbReference>
<gene>
    <name evidence="1" type="ORF">DJ568_13065</name>
</gene>
<organism evidence="1 2">
    <name type="scientific">Mucilaginibacter hurinus</name>
    <dbReference type="NCBI Taxonomy" id="2201324"/>
    <lineage>
        <taxon>Bacteria</taxon>
        <taxon>Pseudomonadati</taxon>
        <taxon>Bacteroidota</taxon>
        <taxon>Sphingobacteriia</taxon>
        <taxon>Sphingobacteriales</taxon>
        <taxon>Sphingobacteriaceae</taxon>
        <taxon>Mucilaginibacter</taxon>
    </lineage>
</organism>
<evidence type="ECO:0000313" key="2">
    <source>
        <dbReference type="Proteomes" id="UP000253209"/>
    </source>
</evidence>